<organism evidence="1 2">
    <name type="scientific">Streptomyces mashuensis</name>
    <dbReference type="NCBI Taxonomy" id="33904"/>
    <lineage>
        <taxon>Bacteria</taxon>
        <taxon>Bacillati</taxon>
        <taxon>Actinomycetota</taxon>
        <taxon>Actinomycetes</taxon>
        <taxon>Kitasatosporales</taxon>
        <taxon>Streptomycetaceae</taxon>
        <taxon>Streptomyces</taxon>
    </lineage>
</organism>
<gene>
    <name evidence="1" type="ORF">GCM10010218_47220</name>
</gene>
<keyword evidence="2" id="KW-1185">Reference proteome</keyword>
<evidence type="ECO:0000313" key="1">
    <source>
        <dbReference type="EMBL" id="GHF60359.1"/>
    </source>
</evidence>
<dbReference type="EMBL" id="BNBD01000011">
    <property type="protein sequence ID" value="GHF60359.1"/>
    <property type="molecule type" value="Genomic_DNA"/>
</dbReference>
<comment type="caution">
    <text evidence="1">The sequence shown here is derived from an EMBL/GenBank/DDBJ whole genome shotgun (WGS) entry which is preliminary data.</text>
</comment>
<protein>
    <submittedName>
        <fullName evidence="1">Uncharacterized protein</fullName>
    </submittedName>
</protein>
<reference evidence="1" key="1">
    <citation type="journal article" date="2014" name="Int. J. Syst. Evol. Microbiol.">
        <title>Complete genome sequence of Corynebacterium casei LMG S-19264T (=DSM 44701T), isolated from a smear-ripened cheese.</title>
        <authorList>
            <consortium name="US DOE Joint Genome Institute (JGI-PGF)"/>
            <person name="Walter F."/>
            <person name="Albersmeier A."/>
            <person name="Kalinowski J."/>
            <person name="Ruckert C."/>
        </authorList>
    </citation>
    <scope>NUCLEOTIDE SEQUENCE</scope>
    <source>
        <strain evidence="1">JCM 4059</strain>
    </source>
</reference>
<evidence type="ECO:0000313" key="2">
    <source>
        <dbReference type="Proteomes" id="UP000638313"/>
    </source>
</evidence>
<accession>A0A919B698</accession>
<dbReference type="RefSeq" id="WP_190131697.1">
    <property type="nucleotide sequence ID" value="NZ_BNBD01000011.1"/>
</dbReference>
<sequence length="178" mass="20365">MPRPAMDPYETVLAPLLGAWLLLSAIAQLGPVADRLPEYQRRYDVLGLVPRYHFFAPRPGVHDYHLLVRTRPGGGTGAYGPWQEIGPRPRRRWWHVLWNPDRRARKQLFDLTTALTRNDARCEDPATPLSLPYLMVLQHVSRRVPAGRLVQFAVARSAGYRTGERPGLLFVSRDHRVT</sequence>
<dbReference type="Proteomes" id="UP000638313">
    <property type="component" value="Unassembled WGS sequence"/>
</dbReference>
<reference evidence="1" key="2">
    <citation type="submission" date="2020-09" db="EMBL/GenBank/DDBJ databases">
        <authorList>
            <person name="Sun Q."/>
            <person name="Ohkuma M."/>
        </authorList>
    </citation>
    <scope>NUCLEOTIDE SEQUENCE</scope>
    <source>
        <strain evidence="1">JCM 4059</strain>
    </source>
</reference>
<name>A0A919B698_9ACTN</name>
<proteinExistence type="predicted"/>
<dbReference type="AlphaFoldDB" id="A0A919B698"/>